<sequence length="86" mass="9033">MSANDLRAATAARSRADLDAGQADKRAVNSTCLHAKAQASVMQAGLLFMPLITVIRFNLPGQINAQVTKAVYESPAGRDPLIPQGA</sequence>
<evidence type="ECO:0000313" key="2">
    <source>
        <dbReference type="EMBL" id="MCW6511654.1"/>
    </source>
</evidence>
<evidence type="ECO:0000313" key="3">
    <source>
        <dbReference type="Proteomes" id="UP001165667"/>
    </source>
</evidence>
<reference evidence="2" key="1">
    <citation type="submission" date="2022-05" db="EMBL/GenBank/DDBJ databases">
        <authorList>
            <person name="Pankratov T."/>
        </authorList>
    </citation>
    <scope>NUCLEOTIDE SEQUENCE</scope>
    <source>
        <strain evidence="2">BP6-180914</strain>
    </source>
</reference>
<evidence type="ECO:0000256" key="1">
    <source>
        <dbReference type="SAM" id="MobiDB-lite"/>
    </source>
</evidence>
<gene>
    <name evidence="2" type="ORF">M8523_27150</name>
</gene>
<dbReference type="Gene3D" id="2.40.128.260">
    <property type="entry name" value="Type IV secretion system, VirB10/TraB/TrbI"/>
    <property type="match status" value="1"/>
</dbReference>
<organism evidence="2 3">
    <name type="scientific">Lichenifustis flavocetrariae</name>
    <dbReference type="NCBI Taxonomy" id="2949735"/>
    <lineage>
        <taxon>Bacteria</taxon>
        <taxon>Pseudomonadati</taxon>
        <taxon>Pseudomonadota</taxon>
        <taxon>Alphaproteobacteria</taxon>
        <taxon>Hyphomicrobiales</taxon>
        <taxon>Lichenihabitantaceae</taxon>
        <taxon>Lichenifustis</taxon>
    </lineage>
</organism>
<proteinExistence type="predicted"/>
<keyword evidence="3" id="KW-1185">Reference proteome</keyword>
<dbReference type="EMBL" id="JAMOIM010000030">
    <property type="protein sequence ID" value="MCW6511654.1"/>
    <property type="molecule type" value="Genomic_DNA"/>
</dbReference>
<feature type="region of interest" description="Disordered" evidence="1">
    <location>
        <begin position="1"/>
        <end position="22"/>
    </location>
</feature>
<name>A0AA41YZX6_9HYPH</name>
<comment type="caution">
    <text evidence="2">The sequence shown here is derived from an EMBL/GenBank/DDBJ whole genome shotgun (WGS) entry which is preliminary data.</text>
</comment>
<dbReference type="InterPro" id="IPR042217">
    <property type="entry name" value="T4SS_VirB10/TrbI"/>
</dbReference>
<protein>
    <submittedName>
        <fullName evidence="2">Uncharacterized protein</fullName>
    </submittedName>
</protein>
<dbReference type="Proteomes" id="UP001165667">
    <property type="component" value="Unassembled WGS sequence"/>
</dbReference>
<accession>A0AA41YZX6</accession>
<dbReference type="RefSeq" id="WP_282588032.1">
    <property type="nucleotide sequence ID" value="NZ_JAMOIM010000030.1"/>
</dbReference>
<dbReference type="AlphaFoldDB" id="A0AA41YZX6"/>